<dbReference type="Proteomes" id="UP000013776">
    <property type="component" value="Unassembled WGS sequence"/>
</dbReference>
<organism evidence="2 3">
    <name type="scientific">Taphrina deformans (strain PYCC 5710 / ATCC 11124 / CBS 356.35 / IMI 108563 / JCM 9778 / NBRC 8474)</name>
    <name type="common">Peach leaf curl fungus</name>
    <name type="synonym">Lalaria deformans</name>
    <dbReference type="NCBI Taxonomy" id="1097556"/>
    <lineage>
        <taxon>Eukaryota</taxon>
        <taxon>Fungi</taxon>
        <taxon>Dikarya</taxon>
        <taxon>Ascomycota</taxon>
        <taxon>Taphrinomycotina</taxon>
        <taxon>Taphrinomycetes</taxon>
        <taxon>Taphrinales</taxon>
        <taxon>Taphrinaceae</taxon>
        <taxon>Taphrina</taxon>
    </lineage>
</organism>
<dbReference type="GO" id="GO:0005829">
    <property type="term" value="C:cytosol"/>
    <property type="evidence" value="ECO:0007669"/>
    <property type="project" value="TreeGrafter"/>
</dbReference>
<evidence type="ECO:0000256" key="1">
    <source>
        <dbReference type="SAM" id="MobiDB-lite"/>
    </source>
</evidence>
<evidence type="ECO:0000313" key="2">
    <source>
        <dbReference type="EMBL" id="CCG81478.1"/>
    </source>
</evidence>
<dbReference type="Gene3D" id="2.120.10.80">
    <property type="entry name" value="Kelch-type beta propeller"/>
    <property type="match status" value="1"/>
</dbReference>
<dbReference type="GO" id="GO:0045454">
    <property type="term" value="P:cell redox homeostasis"/>
    <property type="evidence" value="ECO:0007669"/>
    <property type="project" value="TreeGrafter"/>
</dbReference>
<dbReference type="SUPFAM" id="SSF117281">
    <property type="entry name" value="Kelch motif"/>
    <property type="match status" value="1"/>
</dbReference>
<dbReference type="OrthoDB" id="10001928at2759"/>
<dbReference type="PANTHER" id="PTHR43503">
    <property type="entry name" value="MCG48959-RELATED"/>
    <property type="match status" value="1"/>
</dbReference>
<evidence type="ECO:0000313" key="3">
    <source>
        <dbReference type="Proteomes" id="UP000013776"/>
    </source>
</evidence>
<dbReference type="Pfam" id="PF24681">
    <property type="entry name" value="Kelch_KLHDC2_KLHL20_DRC7"/>
    <property type="match status" value="1"/>
</dbReference>
<name>R4XAX5_TAPDE</name>
<feature type="compositionally biased region" description="Polar residues" evidence="1">
    <location>
        <begin position="499"/>
        <end position="515"/>
    </location>
</feature>
<dbReference type="EMBL" id="CAHR02000041">
    <property type="protein sequence ID" value="CCG81478.1"/>
    <property type="molecule type" value="Genomic_DNA"/>
</dbReference>
<dbReference type="AlphaFoldDB" id="R4XAX5"/>
<dbReference type="PANTHER" id="PTHR43503:SF2">
    <property type="entry name" value="NEGATIVE REGULATOR OF SPORULATION MDS3-RELATED"/>
    <property type="match status" value="1"/>
</dbReference>
<dbReference type="GO" id="GO:0005739">
    <property type="term" value="C:mitochondrion"/>
    <property type="evidence" value="ECO:0007669"/>
    <property type="project" value="TreeGrafter"/>
</dbReference>
<protein>
    <submittedName>
        <fullName evidence="2">Regulatory protein Ral2</fullName>
    </submittedName>
</protein>
<sequence>MVPLLELSQNVRKTTGEVPPASVGSTVTVVGKKLYVVAGRLVTSRILTSSIYALDLETFVWRHIEVTIPTRPAPRYFHSANVHGSSIVIFGGMSTNPEGDGFCVLNDVAIFDTTTEQWTLGPEADLDPPLRPRYAHLSSVSAGKLVVLGGQDKQNEYLEDAAIFNLTQVRWEGVYALGKQCGAYRSLSVTSTLQTREPYPVDAAAELERVEEADMTTSVSPVSSRSSWNGNSRPGMTLDTSSSRRPSQVSQHSSTSQKTTTTPHRPNLKKKGEAQGIEQAERAMLTGAAHPIYLYSNFNFVDVERYLHIIPPPTDGFQLQDHSQALSGEVLPPGLRFPSGNMVGDHLIISGTYLTNTSQDFAVWALNLKTNTWQRIEVCDRFSVGSWNKGIYCDALERFIILGHRDRSLVEDYNHRQANFDHVTVLDLEPFGIYEPTGPTISPLAQQLGFFSLADAALCDMELVTADQTTIDVSSEVMGRRWPGYLDQMRASDPRRPSVASTAGGNRTSTMSRSSVTLARADERLRSLYVPYPHAVVAALVRFLYTDALPPALPDRPACALLLLLHHLDRTRSAPVLQRCAKVLRQRLARDLTPDTAPLVHETALVSGSVGLQVHAARVMAQSPAAATPVGPR</sequence>
<dbReference type="InterPro" id="IPR015915">
    <property type="entry name" value="Kelch-typ_b-propeller"/>
</dbReference>
<proteinExistence type="predicted"/>
<dbReference type="eggNOG" id="KOG0379">
    <property type="taxonomic scope" value="Eukaryota"/>
</dbReference>
<dbReference type="STRING" id="1097556.R4XAX5"/>
<reference evidence="2 3" key="1">
    <citation type="journal article" date="2013" name="MBio">
        <title>Genome sequencing of the plant pathogen Taphrina deformans, the causal agent of peach leaf curl.</title>
        <authorList>
            <person name="Cisse O.H."/>
            <person name="Almeida J.M.G.C.F."/>
            <person name="Fonseca A."/>
            <person name="Kumar A.A."/>
            <person name="Salojaervi J."/>
            <person name="Overmyer K."/>
            <person name="Hauser P.M."/>
            <person name="Pagni M."/>
        </authorList>
    </citation>
    <scope>NUCLEOTIDE SEQUENCE [LARGE SCALE GENOMIC DNA]</scope>
    <source>
        <strain evidence="3">PYCC 5710 / ATCC 11124 / CBS 356.35 / IMI 108563 / JCM 9778 / NBRC 8474</strain>
    </source>
</reference>
<comment type="caution">
    <text evidence="2">The sequence shown here is derived from an EMBL/GenBank/DDBJ whole genome shotgun (WGS) entry which is preliminary data.</text>
</comment>
<feature type="region of interest" description="Disordered" evidence="1">
    <location>
        <begin position="491"/>
        <end position="515"/>
    </location>
</feature>
<dbReference type="VEuPathDB" id="FungiDB:TAPDE_001311"/>
<gene>
    <name evidence="2" type="ORF">TAPDE_001311</name>
</gene>
<feature type="region of interest" description="Disordered" evidence="1">
    <location>
        <begin position="210"/>
        <end position="271"/>
    </location>
</feature>
<accession>R4XAX5</accession>
<feature type="compositionally biased region" description="Low complexity" evidence="1">
    <location>
        <begin position="218"/>
        <end position="235"/>
    </location>
</feature>
<keyword evidence="3" id="KW-1185">Reference proteome</keyword>
<feature type="compositionally biased region" description="Low complexity" evidence="1">
    <location>
        <begin position="247"/>
        <end position="262"/>
    </location>
</feature>